<dbReference type="InterPro" id="IPR023753">
    <property type="entry name" value="FAD/NAD-binding_dom"/>
</dbReference>
<dbReference type="OrthoDB" id="202203at2759"/>
<evidence type="ECO:0000313" key="7">
    <source>
        <dbReference type="Proteomes" id="UP000053558"/>
    </source>
</evidence>
<dbReference type="GO" id="GO:0050660">
    <property type="term" value="F:flavin adenine dinucleotide binding"/>
    <property type="evidence" value="ECO:0007669"/>
    <property type="project" value="TreeGrafter"/>
</dbReference>
<reference evidence="7" key="1">
    <citation type="journal article" date="2012" name="Science">
        <title>The Paleozoic origin of enzymatic lignin decomposition reconstructed from 31 fungal genomes.</title>
        <authorList>
            <person name="Floudas D."/>
            <person name="Binder M."/>
            <person name="Riley R."/>
            <person name="Barry K."/>
            <person name="Blanchette R.A."/>
            <person name="Henrissat B."/>
            <person name="Martinez A.T."/>
            <person name="Otillar R."/>
            <person name="Spatafora J.W."/>
            <person name="Yadav J.S."/>
            <person name="Aerts A."/>
            <person name="Benoit I."/>
            <person name="Boyd A."/>
            <person name="Carlson A."/>
            <person name="Copeland A."/>
            <person name="Coutinho P.M."/>
            <person name="de Vries R.P."/>
            <person name="Ferreira P."/>
            <person name="Findley K."/>
            <person name="Foster B."/>
            <person name="Gaskell J."/>
            <person name="Glotzer D."/>
            <person name="Gorecki P."/>
            <person name="Heitman J."/>
            <person name="Hesse C."/>
            <person name="Hori C."/>
            <person name="Igarashi K."/>
            <person name="Jurgens J.A."/>
            <person name="Kallen N."/>
            <person name="Kersten P."/>
            <person name="Kohler A."/>
            <person name="Kuees U."/>
            <person name="Kumar T.K.A."/>
            <person name="Kuo A."/>
            <person name="LaButti K."/>
            <person name="Larrondo L.F."/>
            <person name="Lindquist E."/>
            <person name="Ling A."/>
            <person name="Lombard V."/>
            <person name="Lucas S."/>
            <person name="Lundell T."/>
            <person name="Martin R."/>
            <person name="McLaughlin D.J."/>
            <person name="Morgenstern I."/>
            <person name="Morin E."/>
            <person name="Murat C."/>
            <person name="Nagy L.G."/>
            <person name="Nolan M."/>
            <person name="Ohm R.A."/>
            <person name="Patyshakuliyeva A."/>
            <person name="Rokas A."/>
            <person name="Ruiz-Duenas F.J."/>
            <person name="Sabat G."/>
            <person name="Salamov A."/>
            <person name="Samejima M."/>
            <person name="Schmutz J."/>
            <person name="Slot J.C."/>
            <person name="St John F."/>
            <person name="Stenlid J."/>
            <person name="Sun H."/>
            <person name="Sun S."/>
            <person name="Syed K."/>
            <person name="Tsang A."/>
            <person name="Wiebenga A."/>
            <person name="Young D."/>
            <person name="Pisabarro A."/>
            <person name="Eastwood D.C."/>
            <person name="Martin F."/>
            <person name="Cullen D."/>
            <person name="Grigoriev I.V."/>
            <person name="Hibbett D.S."/>
        </authorList>
    </citation>
    <scope>NUCLEOTIDE SEQUENCE [LARGE SCALE GENOMIC DNA]</scope>
    <source>
        <strain evidence="7">RWD-64-598 SS2</strain>
    </source>
</reference>
<dbReference type="PRINTS" id="PR00368">
    <property type="entry name" value="FADPNR"/>
</dbReference>
<dbReference type="PANTHER" id="PTHR43735:SF3">
    <property type="entry name" value="FERROPTOSIS SUPPRESSOR PROTEIN 1"/>
    <property type="match status" value="1"/>
</dbReference>
<dbReference type="SUPFAM" id="SSF51905">
    <property type="entry name" value="FAD/NAD(P)-binding domain"/>
    <property type="match status" value="1"/>
</dbReference>
<evidence type="ECO:0000256" key="2">
    <source>
        <dbReference type="ARBA" id="ARBA00022630"/>
    </source>
</evidence>
<evidence type="ECO:0000259" key="5">
    <source>
        <dbReference type="Pfam" id="PF07992"/>
    </source>
</evidence>
<dbReference type="GO" id="GO:0005737">
    <property type="term" value="C:cytoplasm"/>
    <property type="evidence" value="ECO:0007669"/>
    <property type="project" value="TreeGrafter"/>
</dbReference>
<dbReference type="PANTHER" id="PTHR43735">
    <property type="entry name" value="APOPTOSIS-INDUCING FACTOR 1"/>
    <property type="match status" value="1"/>
</dbReference>
<name>A0A5M3N6G8_CONPW</name>
<dbReference type="EMBL" id="JH711573">
    <property type="protein sequence ID" value="EIW87029.1"/>
    <property type="molecule type" value="Genomic_DNA"/>
</dbReference>
<evidence type="ECO:0000256" key="1">
    <source>
        <dbReference type="ARBA" id="ARBA00006442"/>
    </source>
</evidence>
<feature type="domain" description="FAD/NAD(P)-binding" evidence="5">
    <location>
        <begin position="6"/>
        <end position="295"/>
    </location>
</feature>
<dbReference type="RefSeq" id="XP_007763646.1">
    <property type="nucleotide sequence ID" value="XM_007765456.1"/>
</dbReference>
<keyword evidence="2" id="KW-0285">Flavoprotein</keyword>
<comment type="caution">
    <text evidence="6">The sequence shown here is derived from an EMBL/GenBank/DDBJ whole genome shotgun (WGS) entry which is preliminary data.</text>
</comment>
<comment type="similarity">
    <text evidence="1">Belongs to the FAD-dependent oxidoreductase family.</text>
</comment>
<evidence type="ECO:0000256" key="3">
    <source>
        <dbReference type="ARBA" id="ARBA00022827"/>
    </source>
</evidence>
<keyword evidence="7" id="KW-1185">Reference proteome</keyword>
<proteinExistence type="inferred from homology"/>
<dbReference type="GO" id="GO:0004174">
    <property type="term" value="F:electron-transferring-flavoprotein dehydrogenase activity"/>
    <property type="evidence" value="ECO:0007669"/>
    <property type="project" value="TreeGrafter"/>
</dbReference>
<dbReference type="PRINTS" id="PR00411">
    <property type="entry name" value="PNDRDTASEI"/>
</dbReference>
<keyword evidence="3" id="KW-0274">FAD</keyword>
<gene>
    <name evidence="6" type="ORF">CONPUDRAFT_96199</name>
</gene>
<evidence type="ECO:0000256" key="4">
    <source>
        <dbReference type="ARBA" id="ARBA00023002"/>
    </source>
</evidence>
<dbReference type="Gene3D" id="3.50.50.100">
    <property type="match status" value="1"/>
</dbReference>
<dbReference type="Pfam" id="PF07992">
    <property type="entry name" value="Pyr_redox_2"/>
    <property type="match status" value="1"/>
</dbReference>
<dbReference type="GeneID" id="19211749"/>
<protein>
    <submittedName>
        <fullName evidence="6">FAD/NAD(P)-binding domain-containing protein</fullName>
    </submittedName>
</protein>
<organism evidence="6 7">
    <name type="scientific">Coniophora puteana (strain RWD-64-598)</name>
    <name type="common">Brown rot fungus</name>
    <dbReference type="NCBI Taxonomy" id="741705"/>
    <lineage>
        <taxon>Eukaryota</taxon>
        <taxon>Fungi</taxon>
        <taxon>Dikarya</taxon>
        <taxon>Basidiomycota</taxon>
        <taxon>Agaricomycotina</taxon>
        <taxon>Agaricomycetes</taxon>
        <taxon>Agaricomycetidae</taxon>
        <taxon>Boletales</taxon>
        <taxon>Coniophorineae</taxon>
        <taxon>Coniophoraceae</taxon>
        <taxon>Coniophora</taxon>
    </lineage>
</organism>
<dbReference type="KEGG" id="cput:CONPUDRAFT_96199"/>
<sequence>MVASKNVVIVGAGFAGTAIAQALSKKLDNNQYHLILLNARSYAVDTVATARLTVDTTEKLEDRAFVKLDRIFQKQPGEIKVGIVTSIEKTETGAGGVLVLRSGERVPYEVLVLASGSLWDGPLGIPEDEEDVPNHLASWRAKYSTAKHVVLVGGGAVGIEIAGELKDTYPDKKVTIIQRGEKLFRDIYSDKFRNGMESRLTARGVNVILNDSIDELPAEGAAGITTRGGRQLPDADLVLFARGPRPNTDFIASLGGDILNNQGYVKVKPTLQLSGHDNVFAAGDIIEWKEQKQAAKTGSHAAIVAANVLSLLGGSTSALKSYKGSPELILVTNGRNGGMAYFSFFGGITLGDWFARLLKSKTLMIPMFRKGYGYN</sequence>
<keyword evidence="4" id="KW-0560">Oxidoreductase</keyword>
<dbReference type="OMA" id="WRSKYEK"/>
<dbReference type="Proteomes" id="UP000053558">
    <property type="component" value="Unassembled WGS sequence"/>
</dbReference>
<dbReference type="AlphaFoldDB" id="A0A5M3N6G8"/>
<dbReference type="InterPro" id="IPR036188">
    <property type="entry name" value="FAD/NAD-bd_sf"/>
</dbReference>
<accession>A0A5M3N6G8</accession>
<evidence type="ECO:0000313" key="6">
    <source>
        <dbReference type="EMBL" id="EIW87029.1"/>
    </source>
</evidence>